<dbReference type="Proteomes" id="UP000095286">
    <property type="component" value="Unplaced"/>
</dbReference>
<evidence type="ECO:0000313" key="1">
    <source>
        <dbReference type="Proteomes" id="UP000095286"/>
    </source>
</evidence>
<sequence>MNNLTQAMSLKQSTFSNALHQQQPPTPTQQPSVDLTTRLGKIDEVEKKVFELIKTTKSCLFELSKEKQLSKSKMDDAVGQFKKCITFIESELGANLTYMGNVCVGVDHQGSTFASEANVVAAKKVDEALVEALAKIQSRFFGHGEESRVDLDYYEPRKLFEETLSYSECKKQNLEMQMEGVRVEGGVNGVESIVESKENVERHDVALPNEEENGEKMEE</sequence>
<protein>
    <submittedName>
        <fullName evidence="2">Mediator complex subunit 11</fullName>
    </submittedName>
</protein>
<accession>A0AC35TI47</accession>
<proteinExistence type="predicted"/>
<reference evidence="2" key="1">
    <citation type="submission" date="2016-11" db="UniProtKB">
        <authorList>
            <consortium name="WormBaseParasite"/>
        </authorList>
    </citation>
    <scope>IDENTIFICATION</scope>
    <source>
        <strain evidence="2">KR3021</strain>
    </source>
</reference>
<name>A0AC35TI47_9BILA</name>
<organism evidence="1 2">
    <name type="scientific">Rhabditophanes sp. KR3021</name>
    <dbReference type="NCBI Taxonomy" id="114890"/>
    <lineage>
        <taxon>Eukaryota</taxon>
        <taxon>Metazoa</taxon>
        <taxon>Ecdysozoa</taxon>
        <taxon>Nematoda</taxon>
        <taxon>Chromadorea</taxon>
        <taxon>Rhabditida</taxon>
        <taxon>Tylenchina</taxon>
        <taxon>Panagrolaimomorpha</taxon>
        <taxon>Strongyloidoidea</taxon>
        <taxon>Alloionematidae</taxon>
        <taxon>Rhabditophanes</taxon>
    </lineage>
</organism>
<evidence type="ECO:0000313" key="2">
    <source>
        <dbReference type="WBParaSite" id="RSKR_0000083300.1"/>
    </source>
</evidence>
<dbReference type="WBParaSite" id="RSKR_0000083300.1">
    <property type="protein sequence ID" value="RSKR_0000083300.1"/>
    <property type="gene ID" value="RSKR_0000083300"/>
</dbReference>